<dbReference type="AlphaFoldDB" id="A0A174BX78"/>
<dbReference type="Pfam" id="PF01613">
    <property type="entry name" value="Flavin_Reduct"/>
    <property type="match status" value="1"/>
</dbReference>
<dbReference type="EMBL" id="MAPZ01000016">
    <property type="protein sequence ID" value="OBY11125.1"/>
    <property type="molecule type" value="Genomic_DNA"/>
</dbReference>
<gene>
    <name evidence="3" type="ORF">CP373A1_06415</name>
</gene>
<dbReference type="GO" id="GO:0010181">
    <property type="term" value="F:FMN binding"/>
    <property type="evidence" value="ECO:0007669"/>
    <property type="project" value="InterPro"/>
</dbReference>
<sequence>MIDKFTENIENVMDNIYLEGAFFTAGDKAKANTMTISWGSIGYMWRKPMFMALIRTNRYTNEFLDLGETYTISVPERGSKKEALTICGTKSGRDIDKEKEANIKFIDSRSVKTPVVEGCDRYFECKIVYKQEIDLENMDKDIVKAVYSKDAKHVLYFGEIVEEY</sequence>
<dbReference type="SUPFAM" id="SSF50475">
    <property type="entry name" value="FMN-binding split barrel"/>
    <property type="match status" value="1"/>
</dbReference>
<comment type="caution">
    <text evidence="3">The sequence shown here is derived from an EMBL/GenBank/DDBJ whole genome shotgun (WGS) entry which is preliminary data.</text>
</comment>
<dbReference type="GeneID" id="42775229"/>
<organism evidence="3 4">
    <name type="scientific">Clostridium paraputrificum</name>
    <dbReference type="NCBI Taxonomy" id="29363"/>
    <lineage>
        <taxon>Bacteria</taxon>
        <taxon>Bacillati</taxon>
        <taxon>Bacillota</taxon>
        <taxon>Clostridia</taxon>
        <taxon>Eubacteriales</taxon>
        <taxon>Clostridiaceae</taxon>
        <taxon>Clostridium</taxon>
    </lineage>
</organism>
<protein>
    <submittedName>
        <fullName evidence="3">Flavin reductase</fullName>
    </submittedName>
</protein>
<dbReference type="RefSeq" id="WP_027097393.1">
    <property type="nucleotide sequence ID" value="NZ_CABHIH010000005.1"/>
</dbReference>
<accession>A0A174BX78</accession>
<comment type="similarity">
    <text evidence="1">Belongs to the flavoredoxin family.</text>
</comment>
<dbReference type="PANTHER" id="PTHR43567:SF5">
    <property type="entry name" value="HYPOTHETICAL CYTOSOLIC PROTEIN"/>
    <property type="match status" value="1"/>
</dbReference>
<dbReference type="Proteomes" id="UP000092714">
    <property type="component" value="Unassembled WGS sequence"/>
</dbReference>
<evidence type="ECO:0000256" key="1">
    <source>
        <dbReference type="ARBA" id="ARBA00038054"/>
    </source>
</evidence>
<dbReference type="InterPro" id="IPR002563">
    <property type="entry name" value="Flavin_Rdtase-like_dom"/>
</dbReference>
<reference evidence="3 4" key="1">
    <citation type="submission" date="2016-06" db="EMBL/GenBank/DDBJ databases">
        <authorList>
            <person name="Kjaerup R.B."/>
            <person name="Dalgaard T.S."/>
            <person name="Juul-Madsen H.R."/>
        </authorList>
    </citation>
    <scope>NUCLEOTIDE SEQUENCE [LARGE SCALE GENOMIC DNA]</scope>
    <source>
        <strain evidence="3 4">373-A1</strain>
    </source>
</reference>
<evidence type="ECO:0000313" key="4">
    <source>
        <dbReference type="Proteomes" id="UP000092714"/>
    </source>
</evidence>
<feature type="domain" description="Flavin reductase like" evidence="2">
    <location>
        <begin position="23"/>
        <end position="161"/>
    </location>
</feature>
<name>A0A174BX78_9CLOT</name>
<evidence type="ECO:0000313" key="3">
    <source>
        <dbReference type="EMBL" id="OBY11125.1"/>
    </source>
</evidence>
<dbReference type="InterPro" id="IPR052174">
    <property type="entry name" value="Flavoredoxin"/>
</dbReference>
<keyword evidence="4" id="KW-1185">Reference proteome</keyword>
<evidence type="ECO:0000259" key="2">
    <source>
        <dbReference type="Pfam" id="PF01613"/>
    </source>
</evidence>
<dbReference type="OrthoDB" id="9791490at2"/>
<proteinExistence type="inferred from homology"/>
<dbReference type="eggNOG" id="COG1853">
    <property type="taxonomic scope" value="Bacteria"/>
</dbReference>
<dbReference type="PANTHER" id="PTHR43567">
    <property type="entry name" value="FLAVOREDOXIN-RELATED-RELATED"/>
    <property type="match status" value="1"/>
</dbReference>
<dbReference type="GO" id="GO:0016646">
    <property type="term" value="F:oxidoreductase activity, acting on the CH-NH group of donors, NAD or NADP as acceptor"/>
    <property type="evidence" value="ECO:0007669"/>
    <property type="project" value="UniProtKB-ARBA"/>
</dbReference>
<dbReference type="Gene3D" id="2.30.110.10">
    <property type="entry name" value="Electron Transport, Fmn-binding Protein, Chain A"/>
    <property type="match status" value="1"/>
</dbReference>
<dbReference type="InterPro" id="IPR012349">
    <property type="entry name" value="Split_barrel_FMN-bd"/>
</dbReference>